<dbReference type="NCBIfam" id="NF011306">
    <property type="entry name" value="PRK14716.1-4"/>
    <property type="match status" value="1"/>
</dbReference>
<dbReference type="AlphaFoldDB" id="A0A0R3KE41"/>
<sequence length="443" mass="49639">MNEILVSLFLLVSLLINLSSLDDIFIDLLSFGIAHFPFRRAVAKPASLPNIAIFVANWREEDVIGKMVEGNLARIDNPQVSLFLGVYPNDTGTRRVAEALAAAHPDRVRVIVNSLPGPTSKGQMLNEMFAQSFAGEQAPDLVVLHDSEDVIDPRSFDIYAKFAGEYDFIQVPVFSLSRRRGAYVASTYMEEFAERHTRELIVRNALGAAIPSAGVGTCLTQALVRHFLKTRGQVLMSGTVTEDYILGIEAKRAGFRSIFAALSARAEEGADYVATREFFPQHLEAAIKQKTRWVYGIAFEAMHKLGWQGQPWDIYFFLRDRKGMITNFLAPGSVVLMILALAGLIDPETLPCGMYQLFQWSLSFNLLAVVFRYVARLTSSYRVYGRVDWLGVAIRWPVSLYINMVATFRAWKIYLGESQFATSPIVWSKTTHDVPDDFLAATR</sequence>
<dbReference type="OrthoDB" id="5294733at2"/>
<dbReference type="Gene3D" id="3.90.550.10">
    <property type="entry name" value="Spore Coat Polysaccharide Biosynthesis Protein SpsA, Chain A"/>
    <property type="match status" value="1"/>
</dbReference>
<dbReference type="Proteomes" id="UP000051913">
    <property type="component" value="Unassembled WGS sequence"/>
</dbReference>
<feature type="transmembrane region" description="Helical" evidence="1">
    <location>
        <begin position="325"/>
        <end position="345"/>
    </location>
</feature>
<evidence type="ECO:0000256" key="1">
    <source>
        <dbReference type="SAM" id="Phobius"/>
    </source>
</evidence>
<keyword evidence="3" id="KW-1185">Reference proteome</keyword>
<accession>A0A0R3KE41</accession>
<dbReference type="RefSeq" id="WP_057855126.1">
    <property type="nucleotide sequence ID" value="NZ_LLXX01000217.1"/>
</dbReference>
<gene>
    <name evidence="2" type="ORF">CP49_32145</name>
</gene>
<protein>
    <submittedName>
        <fullName evidence="2">General secretion pathway protein GspE</fullName>
    </submittedName>
</protein>
<evidence type="ECO:0000313" key="2">
    <source>
        <dbReference type="EMBL" id="KRQ93819.1"/>
    </source>
</evidence>
<comment type="caution">
    <text evidence="2">The sequence shown here is derived from an EMBL/GenBank/DDBJ whole genome shotgun (WGS) entry which is preliminary data.</text>
</comment>
<dbReference type="SUPFAM" id="SSF53448">
    <property type="entry name" value="Nucleotide-diphospho-sugar transferases"/>
    <property type="match status" value="1"/>
</dbReference>
<keyword evidence="1" id="KW-1133">Transmembrane helix</keyword>
<keyword evidence="1" id="KW-0812">Transmembrane</keyword>
<reference evidence="2 3" key="1">
    <citation type="submission" date="2014-03" db="EMBL/GenBank/DDBJ databases">
        <title>Bradyrhizobium valentinum sp. nov., isolated from effective nodules of Lupinus mariae-josephae, a lupine endemic of basic-lime soils in Eastern Spain.</title>
        <authorList>
            <person name="Duran D."/>
            <person name="Rey L."/>
            <person name="Navarro A."/>
            <person name="Busquets A."/>
            <person name="Imperial J."/>
            <person name="Ruiz-Argueso T."/>
        </authorList>
    </citation>
    <scope>NUCLEOTIDE SEQUENCE [LARGE SCALE GENOMIC DNA]</scope>
    <source>
        <strain evidence="2 3">LmjM3</strain>
    </source>
</reference>
<dbReference type="STRING" id="1518501.CQ10_05255"/>
<dbReference type="Pfam" id="PF13641">
    <property type="entry name" value="Glyco_tranf_2_3"/>
    <property type="match status" value="1"/>
</dbReference>
<dbReference type="InterPro" id="IPR029044">
    <property type="entry name" value="Nucleotide-diphossugar_trans"/>
</dbReference>
<proteinExistence type="predicted"/>
<organism evidence="2 3">
    <name type="scientific">Bradyrhizobium valentinum</name>
    <dbReference type="NCBI Taxonomy" id="1518501"/>
    <lineage>
        <taxon>Bacteria</taxon>
        <taxon>Pseudomonadati</taxon>
        <taxon>Pseudomonadota</taxon>
        <taxon>Alphaproteobacteria</taxon>
        <taxon>Hyphomicrobiales</taxon>
        <taxon>Nitrobacteraceae</taxon>
        <taxon>Bradyrhizobium</taxon>
    </lineage>
</organism>
<name>A0A0R3KE41_9BRAD</name>
<keyword evidence="1" id="KW-0472">Membrane</keyword>
<dbReference type="EMBL" id="LLXX01000217">
    <property type="protein sequence ID" value="KRQ93819.1"/>
    <property type="molecule type" value="Genomic_DNA"/>
</dbReference>
<evidence type="ECO:0000313" key="3">
    <source>
        <dbReference type="Proteomes" id="UP000051913"/>
    </source>
</evidence>
<feature type="transmembrane region" description="Helical" evidence="1">
    <location>
        <begin position="357"/>
        <end position="375"/>
    </location>
</feature>